<reference evidence="1 2" key="1">
    <citation type="journal article" date="2018" name="Sci. Rep.">
        <title>Genomic signatures of local adaptation to the degree of environmental predictability in rotifers.</title>
        <authorList>
            <person name="Franch-Gras L."/>
            <person name="Hahn C."/>
            <person name="Garcia-Roger E.M."/>
            <person name="Carmona M.J."/>
            <person name="Serra M."/>
            <person name="Gomez A."/>
        </authorList>
    </citation>
    <scope>NUCLEOTIDE SEQUENCE [LARGE SCALE GENOMIC DNA]</scope>
    <source>
        <strain evidence="1">HYR1</strain>
    </source>
</reference>
<sequence length="138" mass="16252">MVQCLLKVIIDFNFFQLSIIINLYSYMFFHYECDPNDGLVVLVAQQRLICQQQGDILNFSLAWKNQNNFNLYYGNLICPACEDICQDKKVCDSVREINLTNKNKTQKEMLFRLNGEEIGLNEQKNQCFRLYNTEANEK</sequence>
<dbReference type="EMBL" id="REGN01003717">
    <property type="protein sequence ID" value="RNA21168.1"/>
    <property type="molecule type" value="Genomic_DNA"/>
</dbReference>
<name>A0A3M7RD46_BRAPC</name>
<evidence type="ECO:0000313" key="1">
    <source>
        <dbReference type="EMBL" id="RNA21168.1"/>
    </source>
</evidence>
<accession>A0A3M7RD46</accession>
<proteinExistence type="predicted"/>
<organism evidence="1 2">
    <name type="scientific">Brachionus plicatilis</name>
    <name type="common">Marine rotifer</name>
    <name type="synonym">Brachionus muelleri</name>
    <dbReference type="NCBI Taxonomy" id="10195"/>
    <lineage>
        <taxon>Eukaryota</taxon>
        <taxon>Metazoa</taxon>
        <taxon>Spiralia</taxon>
        <taxon>Gnathifera</taxon>
        <taxon>Rotifera</taxon>
        <taxon>Eurotatoria</taxon>
        <taxon>Monogononta</taxon>
        <taxon>Pseudotrocha</taxon>
        <taxon>Ploima</taxon>
        <taxon>Brachionidae</taxon>
        <taxon>Brachionus</taxon>
    </lineage>
</organism>
<keyword evidence="2" id="KW-1185">Reference proteome</keyword>
<comment type="caution">
    <text evidence="1">The sequence shown here is derived from an EMBL/GenBank/DDBJ whole genome shotgun (WGS) entry which is preliminary data.</text>
</comment>
<dbReference type="AlphaFoldDB" id="A0A3M7RD46"/>
<protein>
    <submittedName>
        <fullName evidence="1">Uncharacterized protein</fullName>
    </submittedName>
</protein>
<dbReference type="Proteomes" id="UP000276133">
    <property type="component" value="Unassembled WGS sequence"/>
</dbReference>
<gene>
    <name evidence="1" type="ORF">BpHYR1_011245</name>
</gene>
<evidence type="ECO:0000313" key="2">
    <source>
        <dbReference type="Proteomes" id="UP000276133"/>
    </source>
</evidence>